<protein>
    <recommendedName>
        <fullName evidence="6">F-box domain-containing protein</fullName>
    </recommendedName>
</protein>
<dbReference type="Proteomes" id="UP000306102">
    <property type="component" value="Unassembled WGS sequence"/>
</dbReference>
<dbReference type="PANTHER" id="PTHR35546">
    <property type="entry name" value="F-BOX PROTEIN INTERACTION DOMAIN PROTEIN-RELATED"/>
    <property type="match status" value="1"/>
</dbReference>
<proteinExistence type="predicted"/>
<evidence type="ECO:0008006" key="6">
    <source>
        <dbReference type="Google" id="ProtNLM"/>
    </source>
</evidence>
<keyword evidence="5" id="KW-1185">Reference proteome</keyword>
<dbReference type="NCBIfam" id="TIGR01640">
    <property type="entry name" value="F_box_assoc_1"/>
    <property type="match status" value="1"/>
</dbReference>
<evidence type="ECO:0000259" key="3">
    <source>
        <dbReference type="Pfam" id="PF24750"/>
    </source>
</evidence>
<dbReference type="InterPro" id="IPR055290">
    <property type="entry name" value="At3g26010-like"/>
</dbReference>
<dbReference type="InterPro" id="IPR036047">
    <property type="entry name" value="F-box-like_dom_sf"/>
</dbReference>
<dbReference type="InterPro" id="IPR017451">
    <property type="entry name" value="F-box-assoc_interact_dom"/>
</dbReference>
<feature type="compositionally biased region" description="Basic residues" evidence="1">
    <location>
        <begin position="84"/>
        <end position="96"/>
    </location>
</feature>
<dbReference type="PANTHER" id="PTHR35546:SF115">
    <property type="entry name" value="F-BOX DOMAIN-CONTAINING PROTEIN"/>
    <property type="match status" value="1"/>
</dbReference>
<organism evidence="4 5">
    <name type="scientific">Camellia sinensis var. sinensis</name>
    <name type="common">China tea</name>
    <dbReference type="NCBI Taxonomy" id="542762"/>
    <lineage>
        <taxon>Eukaryota</taxon>
        <taxon>Viridiplantae</taxon>
        <taxon>Streptophyta</taxon>
        <taxon>Embryophyta</taxon>
        <taxon>Tracheophyta</taxon>
        <taxon>Spermatophyta</taxon>
        <taxon>Magnoliopsida</taxon>
        <taxon>eudicotyledons</taxon>
        <taxon>Gunneridae</taxon>
        <taxon>Pentapetalae</taxon>
        <taxon>asterids</taxon>
        <taxon>Ericales</taxon>
        <taxon>Theaceae</taxon>
        <taxon>Camellia</taxon>
    </lineage>
</organism>
<dbReference type="AlphaFoldDB" id="A0A4S4EQ18"/>
<reference evidence="4 5" key="1">
    <citation type="journal article" date="2018" name="Proc. Natl. Acad. Sci. U.S.A.">
        <title>Draft genome sequence of Camellia sinensis var. sinensis provides insights into the evolution of the tea genome and tea quality.</title>
        <authorList>
            <person name="Wei C."/>
            <person name="Yang H."/>
            <person name="Wang S."/>
            <person name="Zhao J."/>
            <person name="Liu C."/>
            <person name="Gao L."/>
            <person name="Xia E."/>
            <person name="Lu Y."/>
            <person name="Tai Y."/>
            <person name="She G."/>
            <person name="Sun J."/>
            <person name="Cao H."/>
            <person name="Tong W."/>
            <person name="Gao Q."/>
            <person name="Li Y."/>
            <person name="Deng W."/>
            <person name="Jiang X."/>
            <person name="Wang W."/>
            <person name="Chen Q."/>
            <person name="Zhang S."/>
            <person name="Li H."/>
            <person name="Wu J."/>
            <person name="Wang P."/>
            <person name="Li P."/>
            <person name="Shi C."/>
            <person name="Zheng F."/>
            <person name="Jian J."/>
            <person name="Huang B."/>
            <person name="Shan D."/>
            <person name="Shi M."/>
            <person name="Fang C."/>
            <person name="Yue Y."/>
            <person name="Li F."/>
            <person name="Li D."/>
            <person name="Wei S."/>
            <person name="Han B."/>
            <person name="Jiang C."/>
            <person name="Yin Y."/>
            <person name="Xia T."/>
            <person name="Zhang Z."/>
            <person name="Bennetzen J.L."/>
            <person name="Zhao S."/>
            <person name="Wan X."/>
        </authorList>
    </citation>
    <scope>NUCLEOTIDE SEQUENCE [LARGE SCALE GENOMIC DNA]</scope>
    <source>
        <strain evidence="5">cv. Shuchazao</strain>
        <tissue evidence="4">Leaf</tissue>
    </source>
</reference>
<evidence type="ECO:0000313" key="4">
    <source>
        <dbReference type="EMBL" id="THG18414.1"/>
    </source>
</evidence>
<evidence type="ECO:0000313" key="5">
    <source>
        <dbReference type="Proteomes" id="UP000306102"/>
    </source>
</evidence>
<dbReference type="EMBL" id="SDRB02003070">
    <property type="protein sequence ID" value="THG18414.1"/>
    <property type="molecule type" value="Genomic_DNA"/>
</dbReference>
<dbReference type="Pfam" id="PF24750">
    <property type="entry name" value="b-prop_At3g26010-like"/>
    <property type="match status" value="1"/>
</dbReference>
<dbReference type="SUPFAM" id="SSF81383">
    <property type="entry name" value="F-box domain"/>
    <property type="match status" value="1"/>
</dbReference>
<name>A0A4S4EQ18_CAMSN</name>
<dbReference type="Pfam" id="PF00646">
    <property type="entry name" value="F-box"/>
    <property type="match status" value="1"/>
</dbReference>
<evidence type="ECO:0000256" key="1">
    <source>
        <dbReference type="SAM" id="MobiDB-lite"/>
    </source>
</evidence>
<feature type="region of interest" description="Disordered" evidence="1">
    <location>
        <begin position="45"/>
        <end position="104"/>
    </location>
</feature>
<dbReference type="InterPro" id="IPR056592">
    <property type="entry name" value="Beta-prop_At3g26010-like"/>
</dbReference>
<feature type="domain" description="F-box" evidence="2">
    <location>
        <begin position="339"/>
        <end position="374"/>
    </location>
</feature>
<evidence type="ECO:0000259" key="2">
    <source>
        <dbReference type="Pfam" id="PF00646"/>
    </source>
</evidence>
<sequence>MPSFYAISSSPPLTLTLSLSLTLSNPPPPPPPPPWLLLRLPNAAASLSHPPKNGRRRQSAEADLHSVTSEATLQFQDQMVSGVSRKRPMASNRRRARQTEPEPVEMNVPVEEDDHVDANNDYVDDDIGVKNDDVDNDIGVEADLMEDDVGVDDNNTKPVSGAPKDPSLLISFRNHVAAAVWKKKAQWENHVLSINAHSVPVQQRPSKCVLGYYEWYARVSHRVVQNPTRHSQFDPRIQRPENDVTMDPEWCNDAAFDVGAAIHRLGGDKCVLHPDMLHETIGRMLQVFDGQSLGSTSTRTEHQGHPSFVEGRVIDQVCFDPNTTRARRRPFDWPVGLGMDDNLLKQIFIRLPPKPLFSFKTVSERWFNLISDPYVVGDWIPPNSPSSFYFRRYSSPFSPDIEFNHISVNGFVDSSLPVSLNLFDEPDGVKILQSCNGLLLISSSWPSADSVHTRYYVLNATTKKYSMIPRPKNGDNRNFLVSMNLAFDPAISLHYKVVAFRSRKWNSPNFRIAVYYSETQTWVFSEKSFTLSENIVVDNGIFLNGKIHWPRCYSKESTCYDINRDEFLPLPMPSCLKKVPVFFGECGGHLRLIECYKRCGRRFDVLELENDYSEWVVKYRVDLQMGVSAFPEMIRPCPGRFPTYGVDVLCFLGSEVGGDLCLMLYIPFKVISYNFKDRSFRKVCDLKLLPADVGNIQFCRFFAIYPCMETIFDV</sequence>
<gene>
    <name evidence="4" type="ORF">TEA_018531</name>
</gene>
<dbReference type="InterPro" id="IPR001810">
    <property type="entry name" value="F-box_dom"/>
</dbReference>
<dbReference type="STRING" id="542762.A0A4S4EQ18"/>
<comment type="caution">
    <text evidence="4">The sequence shown here is derived from an EMBL/GenBank/DDBJ whole genome shotgun (WGS) entry which is preliminary data.</text>
</comment>
<feature type="compositionally biased region" description="Polar residues" evidence="1">
    <location>
        <begin position="66"/>
        <end position="81"/>
    </location>
</feature>
<accession>A0A4S4EQ18</accession>
<feature type="domain" description="F-box protein At3g26010-like beta-propeller" evidence="3">
    <location>
        <begin position="423"/>
        <end position="636"/>
    </location>
</feature>